<evidence type="ECO:0000313" key="3">
    <source>
        <dbReference type="Proteomes" id="UP000054342"/>
    </source>
</evidence>
<name>A0A0D2BYJ5_9EURO</name>
<keyword evidence="3" id="KW-1185">Reference proteome</keyword>
<feature type="region of interest" description="Disordered" evidence="1">
    <location>
        <begin position="1"/>
        <end position="36"/>
    </location>
</feature>
<dbReference type="HOGENOM" id="CLU_1906769_0_0_1"/>
<dbReference type="Proteomes" id="UP000054342">
    <property type="component" value="Unassembled WGS sequence"/>
</dbReference>
<evidence type="ECO:0000256" key="1">
    <source>
        <dbReference type="SAM" id="MobiDB-lite"/>
    </source>
</evidence>
<dbReference type="EMBL" id="KN847319">
    <property type="protein sequence ID" value="KIW57486.1"/>
    <property type="molecule type" value="Genomic_DNA"/>
</dbReference>
<evidence type="ECO:0000313" key="2">
    <source>
        <dbReference type="EMBL" id="KIW57486.1"/>
    </source>
</evidence>
<feature type="compositionally biased region" description="Basic residues" evidence="1">
    <location>
        <begin position="12"/>
        <end position="34"/>
    </location>
</feature>
<gene>
    <name evidence="2" type="ORF">PV05_06032</name>
</gene>
<organism evidence="2 3">
    <name type="scientific">Exophiala xenobiotica</name>
    <dbReference type="NCBI Taxonomy" id="348802"/>
    <lineage>
        <taxon>Eukaryota</taxon>
        <taxon>Fungi</taxon>
        <taxon>Dikarya</taxon>
        <taxon>Ascomycota</taxon>
        <taxon>Pezizomycotina</taxon>
        <taxon>Eurotiomycetes</taxon>
        <taxon>Chaetothyriomycetidae</taxon>
        <taxon>Chaetothyriales</taxon>
        <taxon>Herpotrichiellaceae</taxon>
        <taxon>Exophiala</taxon>
    </lineage>
</organism>
<dbReference type="GeneID" id="25327940"/>
<accession>A0A0D2BYJ5</accession>
<dbReference type="AlphaFoldDB" id="A0A0D2BYJ5"/>
<protein>
    <submittedName>
        <fullName evidence="2">Uncharacterized protein</fullName>
    </submittedName>
</protein>
<proteinExistence type="predicted"/>
<reference evidence="2 3" key="1">
    <citation type="submission" date="2015-01" db="EMBL/GenBank/DDBJ databases">
        <title>The Genome Sequence of Exophiala xenobiotica CBS118157.</title>
        <authorList>
            <consortium name="The Broad Institute Genomics Platform"/>
            <person name="Cuomo C."/>
            <person name="de Hoog S."/>
            <person name="Gorbushina A."/>
            <person name="Stielow B."/>
            <person name="Teixiera M."/>
            <person name="Abouelleil A."/>
            <person name="Chapman S.B."/>
            <person name="Priest M."/>
            <person name="Young S.K."/>
            <person name="Wortman J."/>
            <person name="Nusbaum C."/>
            <person name="Birren B."/>
        </authorList>
    </citation>
    <scope>NUCLEOTIDE SEQUENCE [LARGE SCALE GENOMIC DNA]</scope>
    <source>
        <strain evidence="2 3">CBS 118157</strain>
    </source>
</reference>
<dbReference type="RefSeq" id="XP_013318070.1">
    <property type="nucleotide sequence ID" value="XM_013462616.1"/>
</dbReference>
<sequence length="133" mass="16196">MYTRIGSTPARMWRKRQLRRKQKIRSSAATRRRDRAVPLRRAGTMRERMVIMEVIEQKARTPPYRLRNRRREVLAWTARLDTTIRNGRSGNIDRVWKEIRTEKVLDIRYGMHDLAYWELIHIGMDHIDLRQQE</sequence>